<keyword evidence="11" id="KW-0238">DNA-binding</keyword>
<evidence type="ECO:0000256" key="6">
    <source>
        <dbReference type="ARBA" id="ARBA00022801"/>
    </source>
</evidence>
<feature type="domain" description="Helicase ATP-binding" evidence="17">
    <location>
        <begin position="185"/>
        <end position="431"/>
    </location>
</feature>
<keyword evidence="9" id="KW-0408">Iron</keyword>
<dbReference type="GO" id="GO:0005524">
    <property type="term" value="F:ATP binding"/>
    <property type="evidence" value="ECO:0007669"/>
    <property type="project" value="UniProtKB-KW"/>
</dbReference>
<keyword evidence="5" id="KW-0227">DNA damage</keyword>
<keyword evidence="8" id="KW-0067">ATP-binding</keyword>
<evidence type="ECO:0000256" key="7">
    <source>
        <dbReference type="ARBA" id="ARBA00022806"/>
    </source>
</evidence>
<evidence type="ECO:0000256" key="1">
    <source>
        <dbReference type="ARBA" id="ARBA00001966"/>
    </source>
</evidence>
<dbReference type="SMART" id="SM00491">
    <property type="entry name" value="HELICc2"/>
    <property type="match status" value="1"/>
</dbReference>
<dbReference type="InterPro" id="IPR011545">
    <property type="entry name" value="DEAD/DEAH_box_helicase_dom"/>
</dbReference>
<dbReference type="SUPFAM" id="SSF52540">
    <property type="entry name" value="P-loop containing nucleoside triphosphate hydrolases"/>
    <property type="match status" value="1"/>
</dbReference>
<evidence type="ECO:0000256" key="2">
    <source>
        <dbReference type="ARBA" id="ARBA00022485"/>
    </source>
</evidence>
<dbReference type="OrthoDB" id="9765586at2"/>
<evidence type="ECO:0000256" key="9">
    <source>
        <dbReference type="ARBA" id="ARBA00023004"/>
    </source>
</evidence>
<dbReference type="PROSITE" id="PS51193">
    <property type="entry name" value="HELICASE_ATP_BIND_2"/>
    <property type="match status" value="1"/>
</dbReference>
<keyword evidence="12" id="KW-0234">DNA repair</keyword>
<dbReference type="PANTHER" id="PTHR11472">
    <property type="entry name" value="DNA REPAIR DEAD HELICASE RAD3/XP-D SUBFAMILY MEMBER"/>
    <property type="match status" value="1"/>
</dbReference>
<dbReference type="EC" id="5.6.2.3" evidence="15"/>
<evidence type="ECO:0000256" key="11">
    <source>
        <dbReference type="ARBA" id="ARBA00023125"/>
    </source>
</evidence>
<keyword evidence="4" id="KW-0547">Nucleotide-binding</keyword>
<dbReference type="InterPro" id="IPR006555">
    <property type="entry name" value="ATP-dep_Helicase_C"/>
</dbReference>
<evidence type="ECO:0000259" key="17">
    <source>
        <dbReference type="PROSITE" id="PS51193"/>
    </source>
</evidence>
<dbReference type="Gene3D" id="1.10.30.20">
    <property type="entry name" value="Bacterial XPD DNA helicase, FeS cluster domain"/>
    <property type="match status" value="1"/>
</dbReference>
<dbReference type="Gene3D" id="3.40.50.300">
    <property type="entry name" value="P-loop containing nucleotide triphosphate hydrolases"/>
    <property type="match status" value="2"/>
</dbReference>
<comment type="catalytic activity">
    <reaction evidence="16">
        <text>ATP + H2O = ADP + phosphate + H(+)</text>
        <dbReference type="Rhea" id="RHEA:13065"/>
        <dbReference type="ChEBI" id="CHEBI:15377"/>
        <dbReference type="ChEBI" id="CHEBI:15378"/>
        <dbReference type="ChEBI" id="CHEBI:30616"/>
        <dbReference type="ChEBI" id="CHEBI:43474"/>
        <dbReference type="ChEBI" id="CHEBI:456216"/>
        <dbReference type="EC" id="5.6.2.3"/>
    </reaction>
</comment>
<dbReference type="InterPro" id="IPR045028">
    <property type="entry name" value="DinG/Rad3-like"/>
</dbReference>
<evidence type="ECO:0000256" key="15">
    <source>
        <dbReference type="ARBA" id="ARBA00044969"/>
    </source>
</evidence>
<keyword evidence="6" id="KW-0378">Hydrolase</keyword>
<dbReference type="Gene3D" id="3.90.320.10">
    <property type="match status" value="1"/>
</dbReference>
<dbReference type="AlphaFoldDB" id="A0A377G970"/>
<reference evidence="18 19" key="1">
    <citation type="submission" date="2018-06" db="EMBL/GenBank/DDBJ databases">
        <authorList>
            <consortium name="Pathogen Informatics"/>
            <person name="Doyle S."/>
        </authorList>
    </citation>
    <scope>NUCLEOTIDE SEQUENCE [LARGE SCALE GENOMIC DNA]</scope>
    <source>
        <strain evidence="18 19">NCTC11370</strain>
    </source>
</reference>
<evidence type="ECO:0000256" key="16">
    <source>
        <dbReference type="ARBA" id="ARBA00048954"/>
    </source>
</evidence>
<evidence type="ECO:0000256" key="3">
    <source>
        <dbReference type="ARBA" id="ARBA00022723"/>
    </source>
</evidence>
<evidence type="ECO:0000256" key="10">
    <source>
        <dbReference type="ARBA" id="ARBA00023014"/>
    </source>
</evidence>
<keyword evidence="10" id="KW-0411">Iron-sulfur</keyword>
<dbReference type="SMART" id="SM00487">
    <property type="entry name" value="DEXDc"/>
    <property type="match status" value="1"/>
</dbReference>
<evidence type="ECO:0000256" key="8">
    <source>
        <dbReference type="ARBA" id="ARBA00022840"/>
    </source>
</evidence>
<dbReference type="Pfam" id="PF00270">
    <property type="entry name" value="DEAD"/>
    <property type="match status" value="1"/>
</dbReference>
<dbReference type="GeneID" id="93292403"/>
<keyword evidence="19" id="KW-1185">Reference proteome</keyword>
<dbReference type="GO" id="GO:0003677">
    <property type="term" value="F:DNA binding"/>
    <property type="evidence" value="ECO:0007669"/>
    <property type="project" value="UniProtKB-KW"/>
</dbReference>
<evidence type="ECO:0000256" key="13">
    <source>
        <dbReference type="ARBA" id="ARBA00023235"/>
    </source>
</evidence>
<evidence type="ECO:0000256" key="5">
    <source>
        <dbReference type="ARBA" id="ARBA00022763"/>
    </source>
</evidence>
<evidence type="ECO:0000256" key="14">
    <source>
        <dbReference type="ARBA" id="ARBA00038058"/>
    </source>
</evidence>
<dbReference type="GO" id="GO:0046872">
    <property type="term" value="F:metal ion binding"/>
    <property type="evidence" value="ECO:0007669"/>
    <property type="project" value="UniProtKB-KW"/>
</dbReference>
<dbReference type="InterPro" id="IPR014001">
    <property type="entry name" value="Helicase_ATP-bd"/>
</dbReference>
<dbReference type="Pfam" id="PF13307">
    <property type="entry name" value="Helicase_C_2"/>
    <property type="match status" value="1"/>
</dbReference>
<keyword evidence="7 18" id="KW-0347">Helicase</keyword>
<comment type="cofactor">
    <cofactor evidence="1">
        <name>[4Fe-4S] cluster</name>
        <dbReference type="ChEBI" id="CHEBI:49883"/>
    </cofactor>
</comment>
<dbReference type="GO" id="GO:0043139">
    <property type="term" value="F:5'-3' DNA helicase activity"/>
    <property type="evidence" value="ECO:0007669"/>
    <property type="project" value="UniProtKB-EC"/>
</dbReference>
<organism evidence="18 19">
    <name type="scientific">Fluoribacter dumoffii</name>
    <dbReference type="NCBI Taxonomy" id="463"/>
    <lineage>
        <taxon>Bacteria</taxon>
        <taxon>Pseudomonadati</taxon>
        <taxon>Pseudomonadota</taxon>
        <taxon>Gammaproteobacteria</taxon>
        <taxon>Legionellales</taxon>
        <taxon>Legionellaceae</taxon>
        <taxon>Fluoribacter</taxon>
    </lineage>
</organism>
<dbReference type="STRING" id="1094715.GCA_000236165_01433"/>
<dbReference type="Proteomes" id="UP000254554">
    <property type="component" value="Unassembled WGS sequence"/>
</dbReference>
<dbReference type="InterPro" id="IPR042493">
    <property type="entry name" value="XPD_DNA_FeS"/>
</dbReference>
<accession>A0A377G970</accession>
<dbReference type="GO" id="GO:0016818">
    <property type="term" value="F:hydrolase activity, acting on acid anhydrides, in phosphorus-containing anhydrides"/>
    <property type="evidence" value="ECO:0007669"/>
    <property type="project" value="InterPro"/>
</dbReference>
<keyword evidence="3" id="KW-0479">Metal-binding</keyword>
<dbReference type="InterPro" id="IPR006554">
    <property type="entry name" value="Helicase-like_DEXD_c2"/>
</dbReference>
<evidence type="ECO:0000313" key="19">
    <source>
        <dbReference type="Proteomes" id="UP000254554"/>
    </source>
</evidence>
<dbReference type="InterPro" id="IPR014013">
    <property type="entry name" value="Helic_SF1/SF2_ATP-bd_DinG/Rad3"/>
</dbReference>
<protein>
    <recommendedName>
        <fullName evidence="15">DNA 5'-3' helicase</fullName>
        <ecNumber evidence="15">5.6.2.3</ecNumber>
    </recommendedName>
</protein>
<keyword evidence="2" id="KW-0004">4Fe-4S</keyword>
<dbReference type="SMART" id="SM00488">
    <property type="entry name" value="DEXDc2"/>
    <property type="match status" value="1"/>
</dbReference>
<dbReference type="InterPro" id="IPR027417">
    <property type="entry name" value="P-loop_NTPase"/>
</dbReference>
<evidence type="ECO:0000313" key="18">
    <source>
        <dbReference type="EMBL" id="STO20928.1"/>
    </source>
</evidence>
<comment type="similarity">
    <text evidence="14">Belongs to the helicase family. DinG subfamily.</text>
</comment>
<evidence type="ECO:0000256" key="12">
    <source>
        <dbReference type="ARBA" id="ARBA00023204"/>
    </source>
</evidence>
<proteinExistence type="inferred from homology"/>
<keyword evidence="13" id="KW-0413">Isomerase</keyword>
<gene>
    <name evidence="18" type="ORF">NCTC11370_00989</name>
</gene>
<dbReference type="EMBL" id="UGGT01000001">
    <property type="protein sequence ID" value="STO20928.1"/>
    <property type="molecule type" value="Genomic_DNA"/>
</dbReference>
<sequence length="792" mass="91991">MKKYPFSITDLALPSPRIGSIDTYSGFGPAPKLAIKAHQKFQAKQHLEHPDYASEVIIQHSISFKRHLFHLTGRMDGVYQGESLRIEEIKTAFDPQKLIDVLADHYFTHPYWLQLQTYGYIHWLKTQTLPQLNLMIISLRNHKAYPLPLDLNIERFETWLDTRLGELVEEIKDAKRRVKRRQKHSTRLIFPFEQPRPQQKELMRAVDSAMKQKKPMLIQAPTGLGKTMGILYPALKESLSRGQKTIYITPKNTQHQIAVNTVTLLQSKGAAFKSLVLTSKKKLCMKKEPVCTSKQCEFAQNHYTKCTEHDLLAKARKKNNLEASFFKELARSYFVCPYELQMACVPFADVVIGDYNYVFSTTHANSRVAAIALGETERPNLVIDEIHNLPSRSMDYFSPELNVSFFEFYLNALHKYPHIFQKKLIKIINQCIDLIHQSALPGIAHPHLAQISVHDLKQQEEQLNQFLSSYLESDLVIEENDPILKLCNYWSEFTAALEFVNQGYEEFFIFFHPQRNLLKISCCDASRFLKEHYLNFQQVIGFSATLKPFNYYSQLIGLNTPDLHTEEFASPFAPQNRKLLLIPQVSTKFKDRKSNIVKINEVITRIVSVKPGNYFVFFPSFEFLEQVFHQIKVPPTFHLLRQERVMSPFDAKFLLQKLQQREKHHLFFAVQGGMFAEGIDYVGDLAIGAFIIGPPLPVFDWERERRKEYYETHYQAGKEYAYIYPAMAKAIQAAGRVIRTENDRGLIVLLDNRFLHETYSQCMPKDWFVENPQELISKSILNDVSLFWSPEK</sequence>
<dbReference type="GO" id="GO:0051539">
    <property type="term" value="F:4 iron, 4 sulfur cluster binding"/>
    <property type="evidence" value="ECO:0007669"/>
    <property type="project" value="UniProtKB-KW"/>
</dbReference>
<name>A0A377G970_9GAMM</name>
<dbReference type="Gene3D" id="1.10.275.40">
    <property type="match status" value="1"/>
</dbReference>
<dbReference type="RefSeq" id="WP_010653214.1">
    <property type="nucleotide sequence ID" value="NZ_JAPHOS010000001.1"/>
</dbReference>
<evidence type="ECO:0000256" key="4">
    <source>
        <dbReference type="ARBA" id="ARBA00022741"/>
    </source>
</evidence>
<dbReference type="PANTHER" id="PTHR11472:SF34">
    <property type="entry name" value="REGULATOR OF TELOMERE ELONGATION HELICASE 1"/>
    <property type="match status" value="1"/>
</dbReference>
<dbReference type="InterPro" id="IPR010614">
    <property type="entry name" value="RAD3-like_helicase_DEAD"/>
</dbReference>
<dbReference type="Pfam" id="PF06733">
    <property type="entry name" value="DEAD_2"/>
    <property type="match status" value="1"/>
</dbReference>
<dbReference type="InterPro" id="IPR011604">
    <property type="entry name" value="PDDEXK-like_dom_sf"/>
</dbReference>
<dbReference type="GO" id="GO:0006281">
    <property type="term" value="P:DNA repair"/>
    <property type="evidence" value="ECO:0007669"/>
    <property type="project" value="UniProtKB-KW"/>
</dbReference>